<comment type="caution">
    <text evidence="21">The sequence shown here is derived from an EMBL/GenBank/DDBJ whole genome shotgun (WGS) entry which is preliminary data.</text>
</comment>
<comment type="catalytic activity">
    <reaction evidence="15">
        <text>L-tyrosyl-[protein] + ATP = O-phospho-L-tyrosyl-[protein] + ADP + H(+)</text>
        <dbReference type="Rhea" id="RHEA:10596"/>
        <dbReference type="Rhea" id="RHEA-COMP:10136"/>
        <dbReference type="Rhea" id="RHEA-COMP:20101"/>
        <dbReference type="ChEBI" id="CHEBI:15378"/>
        <dbReference type="ChEBI" id="CHEBI:30616"/>
        <dbReference type="ChEBI" id="CHEBI:46858"/>
        <dbReference type="ChEBI" id="CHEBI:61978"/>
        <dbReference type="ChEBI" id="CHEBI:456216"/>
        <dbReference type="EC" id="2.7.10.2"/>
    </reaction>
</comment>
<evidence type="ECO:0000256" key="7">
    <source>
        <dbReference type="ARBA" id="ARBA00022679"/>
    </source>
</evidence>
<evidence type="ECO:0000256" key="8">
    <source>
        <dbReference type="ARBA" id="ARBA00022692"/>
    </source>
</evidence>
<keyword evidence="11" id="KW-0067">ATP-binding</keyword>
<feature type="domain" description="Polysaccharide chain length determinant N-terminal" evidence="18">
    <location>
        <begin position="22"/>
        <end position="110"/>
    </location>
</feature>
<name>A0A2S6NAR3_9HYPH</name>
<dbReference type="EMBL" id="NHSJ01000053">
    <property type="protein sequence ID" value="PPQ31681.1"/>
    <property type="molecule type" value="Genomic_DNA"/>
</dbReference>
<dbReference type="Pfam" id="PF13614">
    <property type="entry name" value="AAA_31"/>
    <property type="match status" value="1"/>
</dbReference>
<evidence type="ECO:0000313" key="22">
    <source>
        <dbReference type="Proteomes" id="UP000239089"/>
    </source>
</evidence>
<evidence type="ECO:0000256" key="9">
    <source>
        <dbReference type="ARBA" id="ARBA00022741"/>
    </source>
</evidence>
<sequence length="754" mass="82305">MLDRPKTPVLETAAIVAESGGFDFREALNFAWRQWKFILGVLALAILLAAIQLSRQTPLYTANALLLLEPNRSKPLAQDMAPIEMPFDITTIESQIAVIRSSALLRRVVVKEKLVSDPEFGVSPMAPGAGMLASIKSFFGGKPDADAAAKKASSRSEVGSDQASAEVIATIERLKGALNVARAGQALALNVSITSADAGRAARLANAVADAYVVDKLDARFEAAKRASTWLSERLVELRQQLRASEEAVTQFRVDNNLVPSNAANVSLTQDQIAQLNGRLVAARAEAGEKKARLELLQRIQASGGNISALPDVMNSGAIADLRKQENDVSRQEAELRARYSDRYPAVVNLRAQLADIHRAINAEIARLTNNIKNEYELAEAREDAVERTLREATGQNDIDNAKAITLRELERTAAVNKSLFENFLQRAKITEEQSTFEAREARVISPALAPSAQSWPKTGNVMLVAAFLGLLAGVGGAYLIEILNAGFTTPHQVEELLDLPLMASISKMEARDLTADGQIVSIPQYPFVKPLSRFSEAVRSLRSAIQMSDVDHPPRIIQCTSTIPGEGKTTICMTLGSSAAQSGQRVLIIDGDLRHPSVSRYFKLDKAQGLTDYLIGDGAITDIIVYDEDLKLWVLPAGSKTQNPPDLLGSNKLKALMDILRAKFDMVVIDTPPVGPVVDPLIVSQMVDKVVFIVRWASTGREMIAHSIQRLSGNKKVAGLVFNQVVDAQAQKYGKYAYSYYYGGRYYKKYYNE</sequence>
<dbReference type="OrthoDB" id="230260at2"/>
<evidence type="ECO:0000256" key="17">
    <source>
        <dbReference type="SAM" id="Phobius"/>
    </source>
</evidence>
<keyword evidence="12 17" id="KW-1133">Transmembrane helix</keyword>
<evidence type="ECO:0000256" key="16">
    <source>
        <dbReference type="SAM" id="Coils"/>
    </source>
</evidence>
<organism evidence="21 22">
    <name type="scientific">Rhodoblastus sphagnicola</name>
    <dbReference type="NCBI Taxonomy" id="333368"/>
    <lineage>
        <taxon>Bacteria</taxon>
        <taxon>Pseudomonadati</taxon>
        <taxon>Pseudomonadota</taxon>
        <taxon>Alphaproteobacteria</taxon>
        <taxon>Hyphomicrobiales</taxon>
        <taxon>Rhodoblastaceae</taxon>
        <taxon>Rhodoblastus</taxon>
    </lineage>
</organism>
<keyword evidence="7" id="KW-0808">Transferase</keyword>
<keyword evidence="8 17" id="KW-0812">Transmembrane</keyword>
<feature type="coiled-coil region" evidence="16">
    <location>
        <begin position="235"/>
        <end position="286"/>
    </location>
</feature>
<dbReference type="PANTHER" id="PTHR32309">
    <property type="entry name" value="TYROSINE-PROTEIN KINASE"/>
    <property type="match status" value="1"/>
</dbReference>
<evidence type="ECO:0000259" key="18">
    <source>
        <dbReference type="Pfam" id="PF02706"/>
    </source>
</evidence>
<dbReference type="RefSeq" id="WP_104507426.1">
    <property type="nucleotide sequence ID" value="NZ_JACIGC010000024.1"/>
</dbReference>
<dbReference type="NCBIfam" id="TIGR01007">
    <property type="entry name" value="eps_fam"/>
    <property type="match status" value="1"/>
</dbReference>
<dbReference type="InterPro" id="IPR050445">
    <property type="entry name" value="Bact_polysacc_biosynth/exp"/>
</dbReference>
<dbReference type="InterPro" id="IPR003856">
    <property type="entry name" value="LPS_length_determ_N"/>
</dbReference>
<evidence type="ECO:0000256" key="11">
    <source>
        <dbReference type="ARBA" id="ARBA00022840"/>
    </source>
</evidence>
<evidence type="ECO:0000256" key="12">
    <source>
        <dbReference type="ARBA" id="ARBA00022989"/>
    </source>
</evidence>
<dbReference type="EC" id="2.7.10.2" evidence="4"/>
<dbReference type="InterPro" id="IPR027417">
    <property type="entry name" value="P-loop_NTPase"/>
</dbReference>
<evidence type="ECO:0000256" key="13">
    <source>
        <dbReference type="ARBA" id="ARBA00023136"/>
    </source>
</evidence>
<comment type="similarity">
    <text evidence="2">Belongs to the CpsD/CapB family.</text>
</comment>
<evidence type="ECO:0000313" key="21">
    <source>
        <dbReference type="EMBL" id="PPQ31681.1"/>
    </source>
</evidence>
<evidence type="ECO:0000256" key="15">
    <source>
        <dbReference type="ARBA" id="ARBA00051245"/>
    </source>
</evidence>
<dbReference type="InterPro" id="IPR025669">
    <property type="entry name" value="AAA_dom"/>
</dbReference>
<dbReference type="InterPro" id="IPR032807">
    <property type="entry name" value="GNVR"/>
</dbReference>
<keyword evidence="13 17" id="KW-0472">Membrane</keyword>
<keyword evidence="6" id="KW-0997">Cell inner membrane</keyword>
<keyword evidence="22" id="KW-1185">Reference proteome</keyword>
<dbReference type="Gene3D" id="3.40.50.300">
    <property type="entry name" value="P-loop containing nucleotide triphosphate hydrolases"/>
    <property type="match status" value="1"/>
</dbReference>
<dbReference type="AlphaFoldDB" id="A0A2S6NAR3"/>
<evidence type="ECO:0000259" key="19">
    <source>
        <dbReference type="Pfam" id="PF13614"/>
    </source>
</evidence>
<evidence type="ECO:0000256" key="4">
    <source>
        <dbReference type="ARBA" id="ARBA00011903"/>
    </source>
</evidence>
<dbReference type="CDD" id="cd05387">
    <property type="entry name" value="BY-kinase"/>
    <property type="match status" value="1"/>
</dbReference>
<comment type="subcellular location">
    <subcellularLocation>
        <location evidence="1">Cell inner membrane</location>
        <topology evidence="1">Multi-pass membrane protein</topology>
    </subcellularLocation>
</comment>
<dbReference type="GO" id="GO:0004715">
    <property type="term" value="F:non-membrane spanning protein tyrosine kinase activity"/>
    <property type="evidence" value="ECO:0007669"/>
    <property type="project" value="UniProtKB-EC"/>
</dbReference>
<feature type="domain" description="Tyrosine-protein kinase G-rich" evidence="20">
    <location>
        <begin position="409"/>
        <end position="479"/>
    </location>
</feature>
<comment type="similarity">
    <text evidence="3">Belongs to the etk/wzc family.</text>
</comment>
<keyword evidence="10" id="KW-0418">Kinase</keyword>
<dbReference type="Proteomes" id="UP000239089">
    <property type="component" value="Unassembled WGS sequence"/>
</dbReference>
<proteinExistence type="inferred from homology"/>
<evidence type="ECO:0000256" key="5">
    <source>
        <dbReference type="ARBA" id="ARBA00022475"/>
    </source>
</evidence>
<feature type="domain" description="AAA" evidence="19">
    <location>
        <begin position="557"/>
        <end position="712"/>
    </location>
</feature>
<protein>
    <recommendedName>
        <fullName evidence="4">non-specific protein-tyrosine kinase</fullName>
        <ecNumber evidence="4">2.7.10.2</ecNumber>
    </recommendedName>
</protein>
<dbReference type="Pfam" id="PF13807">
    <property type="entry name" value="GNVR"/>
    <property type="match status" value="1"/>
</dbReference>
<keyword evidence="9" id="KW-0547">Nucleotide-binding</keyword>
<evidence type="ECO:0000256" key="14">
    <source>
        <dbReference type="ARBA" id="ARBA00023137"/>
    </source>
</evidence>
<dbReference type="SUPFAM" id="SSF52540">
    <property type="entry name" value="P-loop containing nucleoside triphosphate hydrolases"/>
    <property type="match status" value="1"/>
</dbReference>
<dbReference type="PANTHER" id="PTHR32309:SF13">
    <property type="entry name" value="FERRIC ENTEROBACTIN TRANSPORT PROTEIN FEPE"/>
    <property type="match status" value="1"/>
</dbReference>
<gene>
    <name evidence="21" type="ORF">CCR94_08395</name>
</gene>
<keyword evidence="5" id="KW-1003">Cell membrane</keyword>
<evidence type="ECO:0000256" key="3">
    <source>
        <dbReference type="ARBA" id="ARBA00008883"/>
    </source>
</evidence>
<evidence type="ECO:0000256" key="1">
    <source>
        <dbReference type="ARBA" id="ARBA00004429"/>
    </source>
</evidence>
<accession>A0A2S6NAR3</accession>
<evidence type="ECO:0000256" key="6">
    <source>
        <dbReference type="ARBA" id="ARBA00022519"/>
    </source>
</evidence>
<reference evidence="21 22" key="1">
    <citation type="journal article" date="2018" name="Arch. Microbiol.">
        <title>New insights into the metabolic potential of the phototrophic purple bacterium Rhodopila globiformis DSM 161(T) from its draft genome sequence and evidence for a vanadium-dependent nitrogenase.</title>
        <authorList>
            <person name="Imhoff J.F."/>
            <person name="Rahn T."/>
            <person name="Kunzel S."/>
            <person name="Neulinger S.C."/>
        </authorList>
    </citation>
    <scope>NUCLEOTIDE SEQUENCE [LARGE SCALE GENOMIC DNA]</scope>
    <source>
        <strain evidence="21 22">DSM 16996</strain>
    </source>
</reference>
<evidence type="ECO:0000259" key="20">
    <source>
        <dbReference type="Pfam" id="PF13807"/>
    </source>
</evidence>
<evidence type="ECO:0000256" key="10">
    <source>
        <dbReference type="ARBA" id="ARBA00022777"/>
    </source>
</evidence>
<evidence type="ECO:0000256" key="2">
    <source>
        <dbReference type="ARBA" id="ARBA00007316"/>
    </source>
</evidence>
<dbReference type="InterPro" id="IPR005702">
    <property type="entry name" value="Wzc-like_C"/>
</dbReference>
<dbReference type="GO" id="GO:0005886">
    <property type="term" value="C:plasma membrane"/>
    <property type="evidence" value="ECO:0007669"/>
    <property type="project" value="UniProtKB-SubCell"/>
</dbReference>
<dbReference type="GO" id="GO:0005524">
    <property type="term" value="F:ATP binding"/>
    <property type="evidence" value="ECO:0007669"/>
    <property type="project" value="UniProtKB-KW"/>
</dbReference>
<dbReference type="Pfam" id="PF02706">
    <property type="entry name" value="Wzz"/>
    <property type="match status" value="1"/>
</dbReference>
<keyword evidence="16" id="KW-0175">Coiled coil</keyword>
<keyword evidence="14" id="KW-0829">Tyrosine-protein kinase</keyword>
<feature type="transmembrane region" description="Helical" evidence="17">
    <location>
        <begin position="35"/>
        <end position="53"/>
    </location>
</feature>